<evidence type="ECO:0000256" key="5">
    <source>
        <dbReference type="ARBA" id="ARBA00022842"/>
    </source>
</evidence>
<evidence type="ECO:0000313" key="9">
    <source>
        <dbReference type="Proteomes" id="UP000193560"/>
    </source>
</evidence>
<evidence type="ECO:0000256" key="3">
    <source>
        <dbReference type="ARBA" id="ARBA00022723"/>
    </source>
</evidence>
<dbReference type="SUPFAM" id="SSF55811">
    <property type="entry name" value="Nudix"/>
    <property type="match status" value="1"/>
</dbReference>
<gene>
    <name evidence="8" type="ORF">BCR42DRAFT_418368</name>
</gene>
<proteinExistence type="predicted"/>
<comment type="cofactor">
    <cofactor evidence="2">
        <name>Mg(2+)</name>
        <dbReference type="ChEBI" id="CHEBI:18420"/>
    </cofactor>
</comment>
<sequence length="210" mass="24006">MLSRSIPLIFDRQTISLFEKRLSKPPTYKFKYKSDAKDAAVLMPLCIVDKKPSVLFTVRNLNMRTHRGEISFPGGRADSTDTSLEITALRETTEEIGIQPSAIDILGRYSTVPNKTGSLRVHPFVGLIRQELDPATLKFNPDEVSSVFSLPLEYLLQPEIRELRGFRDSQHKYTVFKVPDYLEGEEREIWGLTSFILDGVFRKILQGVYH</sequence>
<keyword evidence="5" id="KW-0460">Magnesium</keyword>
<dbReference type="PANTHER" id="PTHR12992">
    <property type="entry name" value="NUDIX HYDROLASE"/>
    <property type="match status" value="1"/>
</dbReference>
<evidence type="ECO:0000313" key="8">
    <source>
        <dbReference type="EMBL" id="ORZ13464.1"/>
    </source>
</evidence>
<dbReference type="InterPro" id="IPR000086">
    <property type="entry name" value="NUDIX_hydrolase_dom"/>
</dbReference>
<comment type="cofactor">
    <cofactor evidence="1">
        <name>Mn(2+)</name>
        <dbReference type="ChEBI" id="CHEBI:29035"/>
    </cofactor>
</comment>
<organism evidence="8 9">
    <name type="scientific">Absidia repens</name>
    <dbReference type="NCBI Taxonomy" id="90262"/>
    <lineage>
        <taxon>Eukaryota</taxon>
        <taxon>Fungi</taxon>
        <taxon>Fungi incertae sedis</taxon>
        <taxon>Mucoromycota</taxon>
        <taxon>Mucoromycotina</taxon>
        <taxon>Mucoromycetes</taxon>
        <taxon>Mucorales</taxon>
        <taxon>Cunninghamellaceae</taxon>
        <taxon>Absidia</taxon>
    </lineage>
</organism>
<name>A0A1X2IBJ2_9FUNG</name>
<evidence type="ECO:0000256" key="1">
    <source>
        <dbReference type="ARBA" id="ARBA00001936"/>
    </source>
</evidence>
<keyword evidence="4 8" id="KW-0378">Hydrolase</keyword>
<keyword evidence="9" id="KW-1185">Reference proteome</keyword>
<dbReference type="PANTHER" id="PTHR12992:SF11">
    <property type="entry name" value="MITOCHONDRIAL COENZYME A DIPHOSPHATASE NUDT8"/>
    <property type="match status" value="1"/>
</dbReference>
<protein>
    <submittedName>
        <fullName evidence="8">NUDIX hydrolase domain-like protein</fullName>
    </submittedName>
</protein>
<keyword evidence="6" id="KW-0464">Manganese</keyword>
<feature type="domain" description="Nudix hydrolase" evidence="7">
    <location>
        <begin position="36"/>
        <end position="172"/>
    </location>
</feature>
<reference evidence="8 9" key="1">
    <citation type="submission" date="2016-07" db="EMBL/GenBank/DDBJ databases">
        <title>Pervasive Adenine N6-methylation of Active Genes in Fungi.</title>
        <authorList>
            <consortium name="DOE Joint Genome Institute"/>
            <person name="Mondo S.J."/>
            <person name="Dannebaum R.O."/>
            <person name="Kuo R.C."/>
            <person name="Labutti K."/>
            <person name="Haridas S."/>
            <person name="Kuo A."/>
            <person name="Salamov A."/>
            <person name="Ahrendt S.R."/>
            <person name="Lipzen A."/>
            <person name="Sullivan W."/>
            <person name="Andreopoulos W.B."/>
            <person name="Clum A."/>
            <person name="Lindquist E."/>
            <person name="Daum C."/>
            <person name="Ramamoorthy G.K."/>
            <person name="Gryganskyi A."/>
            <person name="Culley D."/>
            <person name="Magnuson J.K."/>
            <person name="James T.Y."/>
            <person name="O'Malley M.A."/>
            <person name="Stajich J.E."/>
            <person name="Spatafora J.W."/>
            <person name="Visel A."/>
            <person name="Grigoriev I.V."/>
        </authorList>
    </citation>
    <scope>NUCLEOTIDE SEQUENCE [LARGE SCALE GENOMIC DNA]</scope>
    <source>
        <strain evidence="8 9">NRRL 1336</strain>
    </source>
</reference>
<dbReference type="GO" id="GO:0046872">
    <property type="term" value="F:metal ion binding"/>
    <property type="evidence" value="ECO:0007669"/>
    <property type="project" value="UniProtKB-KW"/>
</dbReference>
<dbReference type="STRING" id="90262.A0A1X2IBJ2"/>
<dbReference type="CDD" id="cd03426">
    <property type="entry name" value="NUDIX_CoAse_Nudt7"/>
    <property type="match status" value="1"/>
</dbReference>
<comment type="caution">
    <text evidence="8">The sequence shown here is derived from an EMBL/GenBank/DDBJ whole genome shotgun (WGS) entry which is preliminary data.</text>
</comment>
<evidence type="ECO:0000259" key="7">
    <source>
        <dbReference type="PROSITE" id="PS51462"/>
    </source>
</evidence>
<dbReference type="EMBL" id="MCGE01000016">
    <property type="protein sequence ID" value="ORZ13464.1"/>
    <property type="molecule type" value="Genomic_DNA"/>
</dbReference>
<evidence type="ECO:0000256" key="2">
    <source>
        <dbReference type="ARBA" id="ARBA00001946"/>
    </source>
</evidence>
<dbReference type="InterPro" id="IPR045121">
    <property type="entry name" value="CoAse"/>
</dbReference>
<keyword evidence="3" id="KW-0479">Metal-binding</keyword>
<dbReference type="GO" id="GO:0010945">
    <property type="term" value="F:coenzyme A diphosphatase activity"/>
    <property type="evidence" value="ECO:0007669"/>
    <property type="project" value="InterPro"/>
</dbReference>
<dbReference type="Gene3D" id="3.90.79.10">
    <property type="entry name" value="Nucleoside Triphosphate Pyrophosphohydrolase"/>
    <property type="match status" value="1"/>
</dbReference>
<accession>A0A1X2IBJ2</accession>
<dbReference type="InterPro" id="IPR015797">
    <property type="entry name" value="NUDIX_hydrolase-like_dom_sf"/>
</dbReference>
<dbReference type="Pfam" id="PF00293">
    <property type="entry name" value="NUDIX"/>
    <property type="match status" value="1"/>
</dbReference>
<dbReference type="OrthoDB" id="206213at2759"/>
<evidence type="ECO:0000256" key="6">
    <source>
        <dbReference type="ARBA" id="ARBA00023211"/>
    </source>
</evidence>
<evidence type="ECO:0000256" key="4">
    <source>
        <dbReference type="ARBA" id="ARBA00022801"/>
    </source>
</evidence>
<dbReference type="Proteomes" id="UP000193560">
    <property type="component" value="Unassembled WGS sequence"/>
</dbReference>
<dbReference type="AlphaFoldDB" id="A0A1X2IBJ2"/>
<dbReference type="PROSITE" id="PS51462">
    <property type="entry name" value="NUDIX"/>
    <property type="match status" value="1"/>
</dbReference>